<evidence type="ECO:0000313" key="3">
    <source>
        <dbReference type="Proteomes" id="UP001500037"/>
    </source>
</evidence>
<name>A0ABN1W9R5_9ACTN</name>
<dbReference type="EMBL" id="BAAALF010000057">
    <property type="protein sequence ID" value="GAA1241681.1"/>
    <property type="molecule type" value="Genomic_DNA"/>
</dbReference>
<evidence type="ECO:0000256" key="1">
    <source>
        <dbReference type="SAM" id="MobiDB-lite"/>
    </source>
</evidence>
<proteinExistence type="predicted"/>
<sequence length="140" mass="14225">MSKRTERQGPRRLRSAAVLVLAATAMAGVMYALPAGQAAADGLAAPPTGSLRLAPDHRMYPGAGQRRPARPPAHDGSGAGRGPKAPGRPAIGVGARPGARTARVTAAAHSRPHAITDPPTGYGSCCTVADRDGVRPRAAR</sequence>
<feature type="compositionally biased region" description="Basic and acidic residues" evidence="1">
    <location>
        <begin position="129"/>
        <end position="140"/>
    </location>
</feature>
<feature type="compositionally biased region" description="Low complexity" evidence="1">
    <location>
        <begin position="82"/>
        <end position="92"/>
    </location>
</feature>
<gene>
    <name evidence="2" type="ORF">GCM10009665_35550</name>
</gene>
<feature type="region of interest" description="Disordered" evidence="1">
    <location>
        <begin position="38"/>
        <end position="140"/>
    </location>
</feature>
<organism evidence="2 3">
    <name type="scientific">Kitasatospora nipponensis</name>
    <dbReference type="NCBI Taxonomy" id="258049"/>
    <lineage>
        <taxon>Bacteria</taxon>
        <taxon>Bacillati</taxon>
        <taxon>Actinomycetota</taxon>
        <taxon>Actinomycetes</taxon>
        <taxon>Kitasatosporales</taxon>
        <taxon>Streptomycetaceae</taxon>
        <taxon>Kitasatospora</taxon>
    </lineage>
</organism>
<protein>
    <submittedName>
        <fullName evidence="2">Uncharacterized protein</fullName>
    </submittedName>
</protein>
<dbReference type="RefSeq" id="WP_344442647.1">
    <property type="nucleotide sequence ID" value="NZ_BAAALF010000057.1"/>
</dbReference>
<accession>A0ABN1W9R5</accession>
<evidence type="ECO:0000313" key="2">
    <source>
        <dbReference type="EMBL" id="GAA1241681.1"/>
    </source>
</evidence>
<reference evidence="2 3" key="1">
    <citation type="journal article" date="2019" name="Int. J. Syst. Evol. Microbiol.">
        <title>The Global Catalogue of Microorganisms (GCM) 10K type strain sequencing project: providing services to taxonomists for standard genome sequencing and annotation.</title>
        <authorList>
            <consortium name="The Broad Institute Genomics Platform"/>
            <consortium name="The Broad Institute Genome Sequencing Center for Infectious Disease"/>
            <person name="Wu L."/>
            <person name="Ma J."/>
        </authorList>
    </citation>
    <scope>NUCLEOTIDE SEQUENCE [LARGE SCALE GENOMIC DNA]</scope>
    <source>
        <strain evidence="2 3">JCM 13004</strain>
    </source>
</reference>
<keyword evidence="3" id="KW-1185">Reference proteome</keyword>
<comment type="caution">
    <text evidence="2">The sequence shown here is derived from an EMBL/GenBank/DDBJ whole genome shotgun (WGS) entry which is preliminary data.</text>
</comment>
<feature type="compositionally biased region" description="Low complexity" evidence="1">
    <location>
        <begin position="38"/>
        <end position="47"/>
    </location>
</feature>
<dbReference type="Proteomes" id="UP001500037">
    <property type="component" value="Unassembled WGS sequence"/>
</dbReference>